<proteinExistence type="predicted"/>
<sequence>MNVSRDLVASAHPWDSQIVGPRWQHAVIIHVREVVVTALNSPVVAKQRLGRRLRRLRERARMSLDEAAPLLDTTRSTLHRMETGERYVDVHFVRSAMDVYDCRDDEMIDLARQAKTKGWWLAYGIPNKGYISAEAGASLVQCWQLANIPGLLQTEEYMRAALGSAELRSAKRLENEVQARLFRQRRLEDEEAPLRLEAIVDEAVLVRPVGGRQVLRSQLLRMIEASALPTVSLQVMLHGEKANPGMDGAFTILRFDSNDQPDLVHLGAASGQMEFEGATQMERVTRCFARLRSEALSVDESVEFIEKIVANL</sequence>
<name>A0ABW5GIP7_9PSEU</name>
<dbReference type="SUPFAM" id="SSF47413">
    <property type="entry name" value="lambda repressor-like DNA-binding domains"/>
    <property type="match status" value="1"/>
</dbReference>
<dbReference type="RefSeq" id="WP_345394178.1">
    <property type="nucleotide sequence ID" value="NZ_BAABHG010000006.1"/>
</dbReference>
<dbReference type="InterPro" id="IPR010982">
    <property type="entry name" value="Lambda_DNA-bd_dom_sf"/>
</dbReference>
<dbReference type="Pfam" id="PF13560">
    <property type="entry name" value="HTH_31"/>
    <property type="match status" value="1"/>
</dbReference>
<evidence type="ECO:0000313" key="3">
    <source>
        <dbReference type="Proteomes" id="UP001597419"/>
    </source>
</evidence>
<dbReference type="Pfam" id="PF19054">
    <property type="entry name" value="DUF5753"/>
    <property type="match status" value="1"/>
</dbReference>
<evidence type="ECO:0000259" key="1">
    <source>
        <dbReference type="PROSITE" id="PS50943"/>
    </source>
</evidence>
<feature type="domain" description="HTH cro/C1-type" evidence="1">
    <location>
        <begin position="53"/>
        <end position="107"/>
    </location>
</feature>
<comment type="caution">
    <text evidence="2">The sequence shown here is derived from an EMBL/GenBank/DDBJ whole genome shotgun (WGS) entry which is preliminary data.</text>
</comment>
<organism evidence="2 3">
    <name type="scientific">Amycolatopsis samaneae</name>
    <dbReference type="NCBI Taxonomy" id="664691"/>
    <lineage>
        <taxon>Bacteria</taxon>
        <taxon>Bacillati</taxon>
        <taxon>Actinomycetota</taxon>
        <taxon>Actinomycetes</taxon>
        <taxon>Pseudonocardiales</taxon>
        <taxon>Pseudonocardiaceae</taxon>
        <taxon>Amycolatopsis</taxon>
    </lineage>
</organism>
<dbReference type="InterPro" id="IPR043917">
    <property type="entry name" value="DUF5753"/>
</dbReference>
<accession>A0ABW5GIP7</accession>
<protein>
    <submittedName>
        <fullName evidence="2">DUF5753 domain-containing protein</fullName>
    </submittedName>
</protein>
<reference evidence="3" key="1">
    <citation type="journal article" date="2019" name="Int. J. Syst. Evol. Microbiol.">
        <title>The Global Catalogue of Microorganisms (GCM) 10K type strain sequencing project: providing services to taxonomists for standard genome sequencing and annotation.</title>
        <authorList>
            <consortium name="The Broad Institute Genomics Platform"/>
            <consortium name="The Broad Institute Genome Sequencing Center for Infectious Disease"/>
            <person name="Wu L."/>
            <person name="Ma J."/>
        </authorList>
    </citation>
    <scope>NUCLEOTIDE SEQUENCE [LARGE SCALE GENOMIC DNA]</scope>
    <source>
        <strain evidence="3">CGMCC 4.7643</strain>
    </source>
</reference>
<dbReference type="PROSITE" id="PS50943">
    <property type="entry name" value="HTH_CROC1"/>
    <property type="match status" value="1"/>
</dbReference>
<keyword evidence="3" id="KW-1185">Reference proteome</keyword>
<dbReference type="Gene3D" id="1.10.260.40">
    <property type="entry name" value="lambda repressor-like DNA-binding domains"/>
    <property type="match status" value="1"/>
</dbReference>
<dbReference type="Proteomes" id="UP001597419">
    <property type="component" value="Unassembled WGS sequence"/>
</dbReference>
<dbReference type="EMBL" id="JBHUKU010000009">
    <property type="protein sequence ID" value="MFD2460718.1"/>
    <property type="molecule type" value="Genomic_DNA"/>
</dbReference>
<evidence type="ECO:0000313" key="2">
    <source>
        <dbReference type="EMBL" id="MFD2460718.1"/>
    </source>
</evidence>
<dbReference type="SMART" id="SM00530">
    <property type="entry name" value="HTH_XRE"/>
    <property type="match status" value="1"/>
</dbReference>
<gene>
    <name evidence="2" type="ORF">ACFSYJ_19085</name>
</gene>
<dbReference type="InterPro" id="IPR001387">
    <property type="entry name" value="Cro/C1-type_HTH"/>
</dbReference>